<evidence type="ECO:0000313" key="3">
    <source>
        <dbReference type="Proteomes" id="UP001163046"/>
    </source>
</evidence>
<dbReference type="EMBL" id="MU827308">
    <property type="protein sequence ID" value="KAJ7361918.1"/>
    <property type="molecule type" value="Genomic_DNA"/>
</dbReference>
<sequence>MRTSWFAFGTLIALISCLTDVSCQRKKCLGPQNYCSGQFGNMQAVCVGGYCVCTGQDYDYNTCLPDAYGCKIVENTDAALAKPQYNNQQQKTNYSCTPVNSSTQYEVHILSVYEAERIHRRPPVANDATVNIVSDGKSDRPIILVLGSYESVNWILNLPADITIIKVILVAYYLAESNVSGDVNQVQVIERKRCCSQWSYGYGSDLGGGNTVGLLKQVYNRYGVVTSFTGTYRADEWSLMLSNSSSQGIETLLMYGIVDQFRY</sequence>
<dbReference type="OrthoDB" id="5986449at2759"/>
<dbReference type="PROSITE" id="PS51257">
    <property type="entry name" value="PROKAR_LIPOPROTEIN"/>
    <property type="match status" value="1"/>
</dbReference>
<feature type="chain" id="PRO_5040899496" evidence="1">
    <location>
        <begin position="24"/>
        <end position="263"/>
    </location>
</feature>
<keyword evidence="3" id="KW-1185">Reference proteome</keyword>
<evidence type="ECO:0000256" key="1">
    <source>
        <dbReference type="SAM" id="SignalP"/>
    </source>
</evidence>
<dbReference type="Proteomes" id="UP001163046">
    <property type="component" value="Unassembled WGS sequence"/>
</dbReference>
<feature type="signal peptide" evidence="1">
    <location>
        <begin position="1"/>
        <end position="23"/>
    </location>
</feature>
<proteinExistence type="predicted"/>
<comment type="caution">
    <text evidence="2">The sequence shown here is derived from an EMBL/GenBank/DDBJ whole genome shotgun (WGS) entry which is preliminary data.</text>
</comment>
<reference evidence="2" key="1">
    <citation type="submission" date="2023-01" db="EMBL/GenBank/DDBJ databases">
        <title>Genome assembly of the deep-sea coral Lophelia pertusa.</title>
        <authorList>
            <person name="Herrera S."/>
            <person name="Cordes E."/>
        </authorList>
    </citation>
    <scope>NUCLEOTIDE SEQUENCE</scope>
    <source>
        <strain evidence="2">USNM1676648</strain>
        <tissue evidence="2">Polyp</tissue>
    </source>
</reference>
<dbReference type="AlphaFoldDB" id="A0A9W9YQ34"/>
<name>A0A9W9YQ34_9CNID</name>
<protein>
    <submittedName>
        <fullName evidence="2">Uncharacterized protein</fullName>
    </submittedName>
</protein>
<organism evidence="2 3">
    <name type="scientific">Desmophyllum pertusum</name>
    <dbReference type="NCBI Taxonomy" id="174260"/>
    <lineage>
        <taxon>Eukaryota</taxon>
        <taxon>Metazoa</taxon>
        <taxon>Cnidaria</taxon>
        <taxon>Anthozoa</taxon>
        <taxon>Hexacorallia</taxon>
        <taxon>Scleractinia</taxon>
        <taxon>Caryophylliina</taxon>
        <taxon>Caryophylliidae</taxon>
        <taxon>Desmophyllum</taxon>
    </lineage>
</organism>
<gene>
    <name evidence="2" type="ORF">OS493_014564</name>
</gene>
<accession>A0A9W9YQ34</accession>
<evidence type="ECO:0000313" key="2">
    <source>
        <dbReference type="EMBL" id="KAJ7361918.1"/>
    </source>
</evidence>
<keyword evidence="1" id="KW-0732">Signal</keyword>